<evidence type="ECO:0000256" key="1">
    <source>
        <dbReference type="ARBA" id="ARBA00023015"/>
    </source>
</evidence>
<keyword evidence="1" id="KW-0805">Transcription regulation</keyword>
<protein>
    <submittedName>
        <fullName evidence="5">GntR family transcriptional regulator</fullName>
    </submittedName>
</protein>
<dbReference type="Proteomes" id="UP000288587">
    <property type="component" value="Unassembled WGS sequence"/>
</dbReference>
<dbReference type="InterPro" id="IPR000524">
    <property type="entry name" value="Tscrpt_reg_HTH_GntR"/>
</dbReference>
<dbReference type="SMART" id="SM00345">
    <property type="entry name" value="HTH_GNTR"/>
    <property type="match status" value="1"/>
</dbReference>
<evidence type="ECO:0000313" key="5">
    <source>
        <dbReference type="EMBL" id="RVT88543.1"/>
    </source>
</evidence>
<sequence>MFDIQPSSPTPIYRQVIDQVRRLVAGGQLRACDELPSVRSVAERHAINPMTVSKAYSLLEAEGLLTRRRGVGMAVAEGARPAHPPSDRLALLQPALDAAAQQAAQLGLPRETVLQAFDTALRALLTDPKSTP</sequence>
<reference evidence="5 6" key="1">
    <citation type="submission" date="2019-01" db="EMBL/GenBank/DDBJ databases">
        <authorList>
            <person name="Chen W.-M."/>
        </authorList>
    </citation>
    <scope>NUCLEOTIDE SEQUENCE [LARGE SCALE GENOMIC DNA]</scope>
    <source>
        <strain evidence="5 6">CCP-18</strain>
    </source>
</reference>
<dbReference type="GO" id="GO:0003700">
    <property type="term" value="F:DNA-binding transcription factor activity"/>
    <property type="evidence" value="ECO:0007669"/>
    <property type="project" value="InterPro"/>
</dbReference>
<dbReference type="RefSeq" id="WP_127681822.1">
    <property type="nucleotide sequence ID" value="NZ_SACM01000001.1"/>
</dbReference>
<dbReference type="InterPro" id="IPR036390">
    <property type="entry name" value="WH_DNA-bd_sf"/>
</dbReference>
<accession>A0A3S2UI01</accession>
<dbReference type="AlphaFoldDB" id="A0A3S2UI01"/>
<proteinExistence type="predicted"/>
<evidence type="ECO:0000259" key="4">
    <source>
        <dbReference type="PROSITE" id="PS50949"/>
    </source>
</evidence>
<evidence type="ECO:0000313" key="6">
    <source>
        <dbReference type="Proteomes" id="UP000288587"/>
    </source>
</evidence>
<evidence type="ECO:0000256" key="2">
    <source>
        <dbReference type="ARBA" id="ARBA00023125"/>
    </source>
</evidence>
<dbReference type="PANTHER" id="PTHR38445:SF7">
    <property type="entry name" value="GNTR-FAMILY TRANSCRIPTIONAL REGULATOR"/>
    <property type="match status" value="1"/>
</dbReference>
<dbReference type="GO" id="GO:0003677">
    <property type="term" value="F:DNA binding"/>
    <property type="evidence" value="ECO:0007669"/>
    <property type="project" value="UniProtKB-KW"/>
</dbReference>
<dbReference type="OrthoDB" id="5296437at2"/>
<gene>
    <name evidence="5" type="ORF">EOD73_06115</name>
</gene>
<dbReference type="PANTHER" id="PTHR38445">
    <property type="entry name" value="HTH-TYPE TRANSCRIPTIONAL REPRESSOR YTRA"/>
    <property type="match status" value="1"/>
</dbReference>
<keyword evidence="6" id="KW-1185">Reference proteome</keyword>
<dbReference type="EMBL" id="SACM01000001">
    <property type="protein sequence ID" value="RVT88543.1"/>
    <property type="molecule type" value="Genomic_DNA"/>
</dbReference>
<feature type="domain" description="HTH gntR-type" evidence="4">
    <location>
        <begin position="10"/>
        <end position="78"/>
    </location>
</feature>
<keyword evidence="3" id="KW-0804">Transcription</keyword>
<dbReference type="SUPFAM" id="SSF46785">
    <property type="entry name" value="Winged helix' DNA-binding domain"/>
    <property type="match status" value="1"/>
</dbReference>
<dbReference type="InterPro" id="IPR036388">
    <property type="entry name" value="WH-like_DNA-bd_sf"/>
</dbReference>
<dbReference type="PROSITE" id="PS50949">
    <property type="entry name" value="HTH_GNTR"/>
    <property type="match status" value="1"/>
</dbReference>
<comment type="caution">
    <text evidence="5">The sequence shown here is derived from an EMBL/GenBank/DDBJ whole genome shotgun (WGS) entry which is preliminary data.</text>
</comment>
<evidence type="ECO:0000256" key="3">
    <source>
        <dbReference type="ARBA" id="ARBA00023163"/>
    </source>
</evidence>
<name>A0A3S2UI01_9BURK</name>
<keyword evidence="2" id="KW-0238">DNA-binding</keyword>
<dbReference type="Gene3D" id="1.10.10.10">
    <property type="entry name" value="Winged helix-like DNA-binding domain superfamily/Winged helix DNA-binding domain"/>
    <property type="match status" value="1"/>
</dbReference>
<dbReference type="CDD" id="cd07377">
    <property type="entry name" value="WHTH_GntR"/>
    <property type="match status" value="1"/>
</dbReference>
<dbReference type="Pfam" id="PF00392">
    <property type="entry name" value="GntR"/>
    <property type="match status" value="1"/>
</dbReference>
<organism evidence="5 6">
    <name type="scientific">Inhella crocodyli</name>
    <dbReference type="NCBI Taxonomy" id="2499851"/>
    <lineage>
        <taxon>Bacteria</taxon>
        <taxon>Pseudomonadati</taxon>
        <taxon>Pseudomonadota</taxon>
        <taxon>Betaproteobacteria</taxon>
        <taxon>Burkholderiales</taxon>
        <taxon>Sphaerotilaceae</taxon>
        <taxon>Inhella</taxon>
    </lineage>
</organism>